<organism evidence="1 2">
    <name type="scientific">Sphaerodactylus townsendi</name>
    <dbReference type="NCBI Taxonomy" id="933632"/>
    <lineage>
        <taxon>Eukaryota</taxon>
        <taxon>Metazoa</taxon>
        <taxon>Chordata</taxon>
        <taxon>Craniata</taxon>
        <taxon>Vertebrata</taxon>
        <taxon>Euteleostomi</taxon>
        <taxon>Lepidosauria</taxon>
        <taxon>Squamata</taxon>
        <taxon>Bifurcata</taxon>
        <taxon>Gekkota</taxon>
        <taxon>Sphaerodactylidae</taxon>
        <taxon>Sphaerodactylus</taxon>
    </lineage>
</organism>
<accession>A0ACB8EF04</accession>
<sequence length="148" mass="16578">MYFVLRSIAPPPSLPPLHPPSVLLSFLGEDELTHPTPPPAPPVHLLLSLAELHTLQALCGCPVVAEGQCSKRRFRFAYDGKDIIWFEEETHTWAASVPRGQVIKSMLETKGTLTQIDKDCLEECSLWLQRFLEYENKTLQRTGLIGVG</sequence>
<reference evidence="1" key="1">
    <citation type="submission" date="2021-08" db="EMBL/GenBank/DDBJ databases">
        <title>The first chromosome-level gecko genome reveals the dynamic sex chromosomes of Neotropical dwarf geckos (Sphaerodactylidae: Sphaerodactylus).</title>
        <authorList>
            <person name="Pinto B.J."/>
            <person name="Keating S.E."/>
            <person name="Gamble T."/>
        </authorList>
    </citation>
    <scope>NUCLEOTIDE SEQUENCE</scope>
    <source>
        <strain evidence="1">TG3544</strain>
    </source>
</reference>
<dbReference type="EMBL" id="CM037616">
    <property type="protein sequence ID" value="KAH7991144.1"/>
    <property type="molecule type" value="Genomic_DNA"/>
</dbReference>
<proteinExistence type="predicted"/>
<keyword evidence="2" id="KW-1185">Reference proteome</keyword>
<gene>
    <name evidence="1" type="ORF">K3G42_001936</name>
</gene>
<dbReference type="Proteomes" id="UP000827872">
    <property type="component" value="Linkage Group LG03"/>
</dbReference>
<comment type="caution">
    <text evidence="1">The sequence shown here is derived from an EMBL/GenBank/DDBJ whole genome shotgun (WGS) entry which is preliminary data.</text>
</comment>
<evidence type="ECO:0000313" key="1">
    <source>
        <dbReference type="EMBL" id="KAH7991144.1"/>
    </source>
</evidence>
<protein>
    <submittedName>
        <fullName evidence="1">Uncharacterized protein</fullName>
    </submittedName>
</protein>
<name>A0ACB8EF04_9SAUR</name>
<evidence type="ECO:0000313" key="2">
    <source>
        <dbReference type="Proteomes" id="UP000827872"/>
    </source>
</evidence>